<dbReference type="PANTHER" id="PTHR43569:SF1">
    <property type="entry name" value="BLL3371 PROTEIN"/>
    <property type="match status" value="1"/>
</dbReference>
<reference evidence="3 4" key="1">
    <citation type="submission" date="2019-09" db="EMBL/GenBank/DDBJ databases">
        <title>Paraburkholderia podalyriae sp. nov., A South African Podalyria-associated rhizobium.</title>
        <authorList>
            <person name="Mavima L."/>
            <person name="Beukes C.W."/>
            <person name="Palmer M."/>
            <person name="De Meyer S.E."/>
            <person name="James E.K."/>
            <person name="Maluk M."/>
            <person name="Avontuur J.R."/>
            <person name="Chan W.Y."/>
            <person name="Venter S.N."/>
            <person name="Steenkamp E.T."/>
        </authorList>
    </citation>
    <scope>NUCLEOTIDE SEQUENCE [LARGE SCALE GENOMIC DNA]</scope>
    <source>
        <strain evidence="3 4">WC7.3b</strain>
    </source>
</reference>
<protein>
    <submittedName>
        <fullName evidence="3">Amidohydrolase family protein</fullName>
    </submittedName>
</protein>
<comment type="caution">
    <text evidence="3">The sequence shown here is derived from an EMBL/GenBank/DDBJ whole genome shotgun (WGS) entry which is preliminary data.</text>
</comment>
<dbReference type="InterPro" id="IPR032466">
    <property type="entry name" value="Metal_Hydrolase"/>
</dbReference>
<accession>A0ABR7PHS9</accession>
<organism evidence="3 4">
    <name type="scientific">Paraburkholderia podalyriae</name>
    <dbReference type="NCBI Taxonomy" id="1938811"/>
    <lineage>
        <taxon>Bacteria</taxon>
        <taxon>Pseudomonadati</taxon>
        <taxon>Pseudomonadota</taxon>
        <taxon>Betaproteobacteria</taxon>
        <taxon>Burkholderiales</taxon>
        <taxon>Burkholderiaceae</taxon>
        <taxon>Paraburkholderia</taxon>
    </lineage>
</organism>
<evidence type="ECO:0000313" key="4">
    <source>
        <dbReference type="Proteomes" id="UP000736373"/>
    </source>
</evidence>
<proteinExistence type="inferred from homology"/>
<name>A0ABR7PHS9_9BURK</name>
<dbReference type="PANTHER" id="PTHR43569">
    <property type="entry name" value="AMIDOHYDROLASE"/>
    <property type="match status" value="1"/>
</dbReference>
<evidence type="ECO:0000313" key="3">
    <source>
        <dbReference type="EMBL" id="MBC8745948.1"/>
    </source>
</evidence>
<sequence>MTHGAFQHNPIRPEWLAARTEAPLDPALPVVDSHHHLYQRPGLKYLFDDMLADLRCGHDVRGTVYVQARTMYRADVSPAMSPVGETEFANGVAAMSASGLYGDVRMCAAIVGFADLLLGDDVRPVLERHITAGGGPASEGGRFRGIRQSLAWDGDAALFNAAAYSTTEDMMDSAPFRAGFAHLGELGLSFDAWLLFPQIPRLTSLARAFPETPIVLNHCGGVLGIERFAGRQQEVLAEWKASLHDLAKCPNVMVKLSGLGMRLSGFRFEDRDRAPSSADLADAWRPWFETCIEAFGADRCMYGSNFPVDKGSYSFGVGLNGVKRIASSASAEEKADLFWRSATRFYRLRLDMTSSWRVALASADDCREARDVGPQHI</sequence>
<dbReference type="Pfam" id="PF04909">
    <property type="entry name" value="Amidohydro_2"/>
    <property type="match status" value="1"/>
</dbReference>
<dbReference type="EMBL" id="VZQQ01000003">
    <property type="protein sequence ID" value="MBC8745948.1"/>
    <property type="molecule type" value="Genomic_DNA"/>
</dbReference>
<dbReference type="Proteomes" id="UP000736373">
    <property type="component" value="Unassembled WGS sequence"/>
</dbReference>
<dbReference type="InterPro" id="IPR052350">
    <property type="entry name" value="Metallo-dep_Lactonases"/>
</dbReference>
<keyword evidence="4" id="KW-1185">Reference proteome</keyword>
<evidence type="ECO:0000256" key="1">
    <source>
        <dbReference type="ARBA" id="ARBA00038310"/>
    </source>
</evidence>
<dbReference type="Gene3D" id="3.20.20.140">
    <property type="entry name" value="Metal-dependent hydrolases"/>
    <property type="match status" value="1"/>
</dbReference>
<dbReference type="InterPro" id="IPR006680">
    <property type="entry name" value="Amidohydro-rel"/>
</dbReference>
<gene>
    <name evidence="3" type="ORF">F6X42_04685</name>
</gene>
<comment type="similarity">
    <text evidence="1">Belongs to the metallo-dependent hydrolases superfamily.</text>
</comment>
<evidence type="ECO:0000259" key="2">
    <source>
        <dbReference type="Pfam" id="PF04909"/>
    </source>
</evidence>
<feature type="domain" description="Amidohydrolase-related" evidence="2">
    <location>
        <begin position="31"/>
        <end position="348"/>
    </location>
</feature>
<dbReference type="RefSeq" id="WP_184057084.1">
    <property type="nucleotide sequence ID" value="NZ_VZQQ01000003.1"/>
</dbReference>
<dbReference type="SUPFAM" id="SSF51556">
    <property type="entry name" value="Metallo-dependent hydrolases"/>
    <property type="match status" value="1"/>
</dbReference>